<dbReference type="GeneID" id="9817467"/>
<evidence type="ECO:0008006" key="3">
    <source>
        <dbReference type="Google" id="ProtNLM"/>
    </source>
</evidence>
<dbReference type="KEGG" id="crq:GCK72_008019"/>
<evidence type="ECO:0000313" key="2">
    <source>
        <dbReference type="Proteomes" id="UP000008281"/>
    </source>
</evidence>
<dbReference type="PANTHER" id="PTHR31379">
    <property type="entry name" value="F-BOX C PROTEIN-RELATED-RELATED"/>
    <property type="match status" value="1"/>
</dbReference>
<dbReference type="RefSeq" id="XP_003105832.2">
    <property type="nucleotide sequence ID" value="XM_003105784.2"/>
</dbReference>
<accession>E3MDU4</accession>
<dbReference type="CTD" id="9817467"/>
<dbReference type="Proteomes" id="UP000008281">
    <property type="component" value="Unassembled WGS sequence"/>
</dbReference>
<name>E3MDU4_CAERE</name>
<reference evidence="1" key="1">
    <citation type="submission" date="2007-07" db="EMBL/GenBank/DDBJ databases">
        <title>PCAP assembly of the Caenorhabditis remanei genome.</title>
        <authorList>
            <consortium name="The Caenorhabditis remanei Sequencing Consortium"/>
            <person name="Wilson R.K."/>
        </authorList>
    </citation>
    <scope>NUCLEOTIDE SEQUENCE [LARGE SCALE GENOMIC DNA]</scope>
    <source>
        <strain evidence="1">PB4641</strain>
    </source>
</reference>
<proteinExistence type="predicted"/>
<gene>
    <name evidence="1" type="ORF">CRE_17870</name>
</gene>
<dbReference type="HOGENOM" id="CLU_042576_3_1_1"/>
<dbReference type="PANTHER" id="PTHR31379:SF1">
    <property type="entry name" value="F-BOX C PROTEIN-RELATED"/>
    <property type="match status" value="1"/>
</dbReference>
<evidence type="ECO:0000313" key="1">
    <source>
        <dbReference type="EMBL" id="EFO99240.1"/>
    </source>
</evidence>
<protein>
    <recommendedName>
        <fullName evidence="3">F-box domain-containing protein</fullName>
    </recommendedName>
</protein>
<dbReference type="EMBL" id="DS268437">
    <property type="protein sequence ID" value="EFO99240.1"/>
    <property type="molecule type" value="Genomic_DNA"/>
</dbReference>
<dbReference type="InParanoid" id="E3MDU4"/>
<organism evidence="2">
    <name type="scientific">Caenorhabditis remanei</name>
    <name type="common">Caenorhabditis vulgaris</name>
    <dbReference type="NCBI Taxonomy" id="31234"/>
    <lineage>
        <taxon>Eukaryota</taxon>
        <taxon>Metazoa</taxon>
        <taxon>Ecdysozoa</taxon>
        <taxon>Nematoda</taxon>
        <taxon>Chromadorea</taxon>
        <taxon>Rhabditida</taxon>
        <taxon>Rhabditina</taxon>
        <taxon>Rhabditomorpha</taxon>
        <taxon>Rhabditoidea</taxon>
        <taxon>Rhabditidae</taxon>
        <taxon>Peloderinae</taxon>
        <taxon>Caenorhabditis</taxon>
    </lineage>
</organism>
<dbReference type="AlphaFoldDB" id="E3MDU4"/>
<keyword evidence="2" id="KW-1185">Reference proteome</keyword>
<dbReference type="Pfam" id="PF12078">
    <property type="entry name" value="DUF3557"/>
    <property type="match status" value="1"/>
</dbReference>
<dbReference type="InterPro" id="IPR021942">
    <property type="entry name" value="DUF3557"/>
</dbReference>
<sequence length="308" mass="35937">MPDGLSYPALRCVLEYLEAARRLHITARSASLQLIDKLIPLRFEKLDINNLNPIVNDLTIKMHENEKILFYLNPENKQEQRTPVKTSRALKMWLHYYFGLKSIMHVNKMAFSCYLPTITLPANLNLKVNELDTQRSSFDEFLPFIDPQSFPLKRLTTKVRGPDFFDHPVLLSAEHLIIVVTLASQVEKLTEYQRIQRQQIWFKFDSMSQSINVSKLIVDWMENGKEVGTKFVLMNMHGLIELPLWDSRIDEYQDELEEINERFIPGLPRFLIPMNQSSKILCYGIETEYNGESVQQLIIEVVESTSLE</sequence>
<dbReference type="FunCoup" id="E3MDU4">
    <property type="interactions" value="546"/>
</dbReference>